<gene>
    <name evidence="2" type="ORF">SEPMUDRAFT_147733</name>
</gene>
<organism evidence="2 3">
    <name type="scientific">Sphaerulina musiva (strain SO2202)</name>
    <name type="common">Poplar stem canker fungus</name>
    <name type="synonym">Septoria musiva</name>
    <dbReference type="NCBI Taxonomy" id="692275"/>
    <lineage>
        <taxon>Eukaryota</taxon>
        <taxon>Fungi</taxon>
        <taxon>Dikarya</taxon>
        <taxon>Ascomycota</taxon>
        <taxon>Pezizomycotina</taxon>
        <taxon>Dothideomycetes</taxon>
        <taxon>Dothideomycetidae</taxon>
        <taxon>Mycosphaerellales</taxon>
        <taxon>Mycosphaerellaceae</taxon>
        <taxon>Sphaerulina</taxon>
    </lineage>
</organism>
<dbReference type="RefSeq" id="XP_016764176.1">
    <property type="nucleotide sequence ID" value="XM_016904490.1"/>
</dbReference>
<evidence type="ECO:0000313" key="3">
    <source>
        <dbReference type="Proteomes" id="UP000016931"/>
    </source>
</evidence>
<dbReference type="Proteomes" id="UP000016931">
    <property type="component" value="Unassembled WGS sequence"/>
</dbReference>
<proteinExistence type="predicted"/>
<sequence>MALPPPVVDEISEKEKEKSVAGWSRPVNTGRYQIVDGRHGAKPRLEGHCLPLSRPQFNDDDDETMPATWAKPQVCSNCGTDRPNYLEDPRCPQCKTVEEDVDGSRDGID</sequence>
<dbReference type="AlphaFoldDB" id="M3DE60"/>
<protein>
    <submittedName>
        <fullName evidence="2">Uncharacterized protein</fullName>
    </submittedName>
</protein>
<dbReference type="GeneID" id="27901627"/>
<name>M3DE60_SPHMS</name>
<evidence type="ECO:0000313" key="2">
    <source>
        <dbReference type="EMBL" id="EMF16055.1"/>
    </source>
</evidence>
<feature type="region of interest" description="Disordered" evidence="1">
    <location>
        <begin position="45"/>
        <end position="65"/>
    </location>
</feature>
<accession>M3DE60</accession>
<dbReference type="HOGENOM" id="CLU_2185592_0_0_1"/>
<reference evidence="2 3" key="1">
    <citation type="journal article" date="2012" name="PLoS Pathog.">
        <title>Diverse lifestyles and strategies of plant pathogenesis encoded in the genomes of eighteen Dothideomycetes fungi.</title>
        <authorList>
            <person name="Ohm R.A."/>
            <person name="Feau N."/>
            <person name="Henrissat B."/>
            <person name="Schoch C.L."/>
            <person name="Horwitz B.A."/>
            <person name="Barry K.W."/>
            <person name="Condon B.J."/>
            <person name="Copeland A.C."/>
            <person name="Dhillon B."/>
            <person name="Glaser F."/>
            <person name="Hesse C.N."/>
            <person name="Kosti I."/>
            <person name="LaButti K."/>
            <person name="Lindquist E.A."/>
            <person name="Lucas S."/>
            <person name="Salamov A.A."/>
            <person name="Bradshaw R.E."/>
            <person name="Ciuffetti L."/>
            <person name="Hamelin R.C."/>
            <person name="Kema G.H.J."/>
            <person name="Lawrence C."/>
            <person name="Scott J.A."/>
            <person name="Spatafora J.W."/>
            <person name="Turgeon B.G."/>
            <person name="de Wit P.J.G.M."/>
            <person name="Zhong S."/>
            <person name="Goodwin S.B."/>
            <person name="Grigoriev I.V."/>
        </authorList>
    </citation>
    <scope>NUCLEOTIDE SEQUENCE [LARGE SCALE GENOMIC DNA]</scope>
    <source>
        <strain evidence="2 3">SO2202</strain>
    </source>
</reference>
<dbReference type="EMBL" id="KB456261">
    <property type="protein sequence ID" value="EMF16055.1"/>
    <property type="molecule type" value="Genomic_DNA"/>
</dbReference>
<keyword evidence="3" id="KW-1185">Reference proteome</keyword>
<feature type="region of interest" description="Disordered" evidence="1">
    <location>
        <begin position="1"/>
        <end position="24"/>
    </location>
</feature>
<evidence type="ECO:0000256" key="1">
    <source>
        <dbReference type="SAM" id="MobiDB-lite"/>
    </source>
</evidence>